<dbReference type="AlphaFoldDB" id="A0A1H7QRM2"/>
<dbReference type="STRING" id="426703.SAMN04488100_10299"/>
<dbReference type="Gene3D" id="3.90.79.10">
    <property type="entry name" value="Nucleoside Triphosphate Pyrophosphohydrolase"/>
    <property type="match status" value="1"/>
</dbReference>
<evidence type="ECO:0000259" key="2">
    <source>
        <dbReference type="Pfam" id="PF00293"/>
    </source>
</evidence>
<dbReference type="Proteomes" id="UP000198548">
    <property type="component" value="Unassembled WGS sequence"/>
</dbReference>
<accession>A0A1H7QRM2</accession>
<dbReference type="Pfam" id="PF00293">
    <property type="entry name" value="NUDIX"/>
    <property type="match status" value="1"/>
</dbReference>
<dbReference type="EMBL" id="BJUX01000003">
    <property type="protein sequence ID" value="GEK88369.1"/>
    <property type="molecule type" value="Genomic_DNA"/>
</dbReference>
<reference evidence="4 5" key="1">
    <citation type="submission" date="2016-10" db="EMBL/GenBank/DDBJ databases">
        <authorList>
            <person name="de Groot N.N."/>
        </authorList>
    </citation>
    <scope>NUCLEOTIDE SEQUENCE [LARGE SCALE GENOMIC DNA]</scope>
    <source>
        <strain evidence="4 5">DSM 19182</strain>
    </source>
</reference>
<sequence>MQGYNVLMIYNKDMTQLLMCKRLKDPYKGLSNLVGGKIEKEEAGIDAAYRELFEETNLSKIDVTLHHLMDFTYHVYNIYIEAYVGRVNGSVTVSGDENELYWSDLNHDFFDKTLYAGEGNIGHMIEQVYMSKDKLFPNITD</sequence>
<dbReference type="CDD" id="cd02883">
    <property type="entry name" value="NUDIX_Hydrolase"/>
    <property type="match status" value="1"/>
</dbReference>
<dbReference type="OrthoDB" id="9787476at2"/>
<name>A0A1H7QRM2_9LACT</name>
<feature type="domain" description="Nudix hydrolase" evidence="2">
    <location>
        <begin position="6"/>
        <end position="76"/>
    </location>
</feature>
<protein>
    <submittedName>
        <fullName evidence="4">8-oxo-dGTP diphosphatase</fullName>
    </submittedName>
</protein>
<keyword evidence="6" id="KW-1185">Reference proteome</keyword>
<dbReference type="InterPro" id="IPR020084">
    <property type="entry name" value="NUDIX_hydrolase_CS"/>
</dbReference>
<dbReference type="GO" id="GO:0016787">
    <property type="term" value="F:hydrolase activity"/>
    <property type="evidence" value="ECO:0007669"/>
    <property type="project" value="UniProtKB-KW"/>
</dbReference>
<evidence type="ECO:0000313" key="3">
    <source>
        <dbReference type="EMBL" id="GEK88369.1"/>
    </source>
</evidence>
<gene>
    <name evidence="3" type="ORF">APU01nite_04080</name>
    <name evidence="4" type="ORF">SAMN04488100_10299</name>
</gene>
<proteinExistence type="predicted"/>
<dbReference type="SUPFAM" id="SSF55811">
    <property type="entry name" value="Nudix"/>
    <property type="match status" value="1"/>
</dbReference>
<dbReference type="InterPro" id="IPR015797">
    <property type="entry name" value="NUDIX_hydrolase-like_dom_sf"/>
</dbReference>
<keyword evidence="1" id="KW-0378">Hydrolase</keyword>
<dbReference type="RefSeq" id="WP_091486423.1">
    <property type="nucleotide sequence ID" value="NZ_BJUX01000003.1"/>
</dbReference>
<reference evidence="3 6" key="2">
    <citation type="submission" date="2019-07" db="EMBL/GenBank/DDBJ databases">
        <title>Whole genome shotgun sequence of Alkalibacterium putridalgicola NBRC 103243.</title>
        <authorList>
            <person name="Hosoyama A."/>
            <person name="Uohara A."/>
            <person name="Ohji S."/>
            <person name="Ichikawa N."/>
        </authorList>
    </citation>
    <scope>NUCLEOTIDE SEQUENCE [LARGE SCALE GENOMIC DNA]</scope>
    <source>
        <strain evidence="3 6">NBRC 103243</strain>
    </source>
</reference>
<dbReference type="PROSITE" id="PS00893">
    <property type="entry name" value="NUDIX_BOX"/>
    <property type="match status" value="1"/>
</dbReference>
<dbReference type="EMBL" id="FOBL01000002">
    <property type="protein sequence ID" value="SEL50384.1"/>
    <property type="molecule type" value="Genomic_DNA"/>
</dbReference>
<dbReference type="InterPro" id="IPR000086">
    <property type="entry name" value="NUDIX_hydrolase_dom"/>
</dbReference>
<evidence type="ECO:0000313" key="6">
    <source>
        <dbReference type="Proteomes" id="UP000321425"/>
    </source>
</evidence>
<evidence type="ECO:0000313" key="5">
    <source>
        <dbReference type="Proteomes" id="UP000198548"/>
    </source>
</evidence>
<dbReference type="Proteomes" id="UP000321425">
    <property type="component" value="Unassembled WGS sequence"/>
</dbReference>
<evidence type="ECO:0000256" key="1">
    <source>
        <dbReference type="ARBA" id="ARBA00022801"/>
    </source>
</evidence>
<evidence type="ECO:0000313" key="4">
    <source>
        <dbReference type="EMBL" id="SEL50384.1"/>
    </source>
</evidence>
<organism evidence="4 5">
    <name type="scientific">Alkalibacterium putridalgicola</name>
    <dbReference type="NCBI Taxonomy" id="426703"/>
    <lineage>
        <taxon>Bacteria</taxon>
        <taxon>Bacillati</taxon>
        <taxon>Bacillota</taxon>
        <taxon>Bacilli</taxon>
        <taxon>Lactobacillales</taxon>
        <taxon>Carnobacteriaceae</taxon>
        <taxon>Alkalibacterium</taxon>
    </lineage>
</organism>